<evidence type="ECO:0000256" key="1">
    <source>
        <dbReference type="ARBA" id="ARBA00004123"/>
    </source>
</evidence>
<evidence type="ECO:0000256" key="11">
    <source>
        <dbReference type="PROSITE-ProRule" id="PRU00320"/>
    </source>
</evidence>
<feature type="compositionally biased region" description="Basic and acidic residues" evidence="12">
    <location>
        <begin position="635"/>
        <end position="664"/>
    </location>
</feature>
<evidence type="ECO:0000256" key="2">
    <source>
        <dbReference type="ARBA" id="ARBA00022473"/>
    </source>
</evidence>
<feature type="compositionally biased region" description="Low complexity" evidence="12">
    <location>
        <begin position="342"/>
        <end position="351"/>
    </location>
</feature>
<dbReference type="STRING" id="7168.A0A182NR84"/>
<dbReference type="AlphaFoldDB" id="A0A182NR84"/>
<comment type="subunit">
    <text evidence="9">Homomers. Interacts with itself, danr, ey and dac to form a complex (or complexes) containing the RD factors.</text>
</comment>
<evidence type="ECO:0000256" key="7">
    <source>
        <dbReference type="ARBA" id="ARBA00023242"/>
    </source>
</evidence>
<evidence type="ECO:0000256" key="12">
    <source>
        <dbReference type="SAM" id="MobiDB-lite"/>
    </source>
</evidence>
<evidence type="ECO:0000256" key="4">
    <source>
        <dbReference type="ARBA" id="ARBA00023015"/>
    </source>
</evidence>
<keyword evidence="7 11" id="KW-0539">Nucleus</keyword>
<dbReference type="GO" id="GO:0007379">
    <property type="term" value="P:segment specification"/>
    <property type="evidence" value="ECO:0007669"/>
    <property type="project" value="UniProtKB-ARBA"/>
</dbReference>
<keyword evidence="2" id="KW-0217">Developmental protein</keyword>
<dbReference type="SUPFAM" id="SSF46689">
    <property type="entry name" value="Homeodomain-like"/>
    <property type="match status" value="1"/>
</dbReference>
<dbReference type="GO" id="GO:0003700">
    <property type="term" value="F:DNA-binding transcription factor activity"/>
    <property type="evidence" value="ECO:0007669"/>
    <property type="project" value="UniProtKB-ARBA"/>
</dbReference>
<feature type="compositionally biased region" description="Basic and acidic residues" evidence="12">
    <location>
        <begin position="878"/>
        <end position="890"/>
    </location>
</feature>
<feature type="domain" description="HTH psq-type" evidence="13">
    <location>
        <begin position="8"/>
        <end position="59"/>
    </location>
</feature>
<feature type="region of interest" description="Disordered" evidence="12">
    <location>
        <begin position="617"/>
        <end position="810"/>
    </location>
</feature>
<feature type="compositionally biased region" description="Gly residues" evidence="12">
    <location>
        <begin position="323"/>
        <end position="341"/>
    </location>
</feature>
<evidence type="ECO:0000256" key="9">
    <source>
        <dbReference type="ARBA" id="ARBA00063351"/>
    </source>
</evidence>
<protein>
    <recommendedName>
        <fullName evidence="10">Protein distal antenna</fullName>
    </recommendedName>
</protein>
<feature type="region of interest" description="Disordered" evidence="12">
    <location>
        <begin position="410"/>
        <end position="479"/>
    </location>
</feature>
<reference evidence="14" key="2">
    <citation type="submission" date="2020-05" db="UniProtKB">
        <authorList>
            <consortium name="EnsemblMetazoa"/>
        </authorList>
    </citation>
    <scope>IDENTIFICATION</scope>
    <source>
        <strain evidence="14">WRAIR2</strain>
    </source>
</reference>
<dbReference type="PANTHER" id="PTHR33215:SF13">
    <property type="entry name" value="PROTEIN DISTAL ANTENNA"/>
    <property type="match status" value="1"/>
</dbReference>
<dbReference type="GO" id="GO:0005634">
    <property type="term" value="C:nucleus"/>
    <property type="evidence" value="ECO:0007669"/>
    <property type="project" value="UniProtKB-SubCell"/>
</dbReference>
<dbReference type="VEuPathDB" id="VectorBase:ADIR010174"/>
<evidence type="ECO:0000313" key="14">
    <source>
        <dbReference type="EnsemblMetazoa" id="ADIR010174-PA"/>
    </source>
</evidence>
<dbReference type="EnsemblMetazoa" id="ADIR010174-RA">
    <property type="protein sequence ID" value="ADIR010174-PA"/>
    <property type="gene ID" value="ADIR010174"/>
</dbReference>
<name>A0A182NR84_9DIPT</name>
<dbReference type="Pfam" id="PF04218">
    <property type="entry name" value="CENP-B_N"/>
    <property type="match status" value="1"/>
</dbReference>
<evidence type="ECO:0000259" key="13">
    <source>
        <dbReference type="PROSITE" id="PS50960"/>
    </source>
</evidence>
<dbReference type="Gene3D" id="1.10.10.10">
    <property type="entry name" value="Winged helix-like DNA-binding domain superfamily/Winged helix DNA-binding domain"/>
    <property type="match status" value="1"/>
</dbReference>
<evidence type="ECO:0000256" key="5">
    <source>
        <dbReference type="ARBA" id="ARBA00023125"/>
    </source>
</evidence>
<dbReference type="GO" id="GO:0048749">
    <property type="term" value="P:compound eye development"/>
    <property type="evidence" value="ECO:0007669"/>
    <property type="project" value="UniProtKB-ARBA"/>
</dbReference>
<comment type="subcellular location">
    <subcellularLocation>
        <location evidence="1 11">Nucleus</location>
    </subcellularLocation>
</comment>
<feature type="compositionally biased region" description="Gly residues" evidence="12">
    <location>
        <begin position="297"/>
        <end position="314"/>
    </location>
</feature>
<feature type="compositionally biased region" description="Low complexity" evidence="12">
    <location>
        <begin position="438"/>
        <end position="447"/>
    </location>
</feature>
<keyword evidence="5 11" id="KW-0238">DNA-binding</keyword>
<feature type="compositionally biased region" description="Low complexity" evidence="12">
    <location>
        <begin position="287"/>
        <end position="296"/>
    </location>
</feature>
<evidence type="ECO:0000256" key="8">
    <source>
        <dbReference type="ARBA" id="ARBA00058065"/>
    </source>
</evidence>
<dbReference type="PANTHER" id="PTHR33215">
    <property type="entry name" value="PROTEIN DISTAL ANTENNA"/>
    <property type="match status" value="1"/>
</dbReference>
<dbReference type="GO" id="GO:0003677">
    <property type="term" value="F:DNA binding"/>
    <property type="evidence" value="ECO:0007669"/>
    <property type="project" value="UniProtKB-UniRule"/>
</dbReference>
<dbReference type="InterPro" id="IPR036388">
    <property type="entry name" value="WH-like_DNA-bd_sf"/>
</dbReference>
<feature type="compositionally biased region" description="Gly residues" evidence="12">
    <location>
        <begin position="624"/>
        <end position="633"/>
    </location>
</feature>
<keyword evidence="3" id="KW-0597">Phosphoprotein</keyword>
<keyword evidence="15" id="KW-1185">Reference proteome</keyword>
<dbReference type="GO" id="GO:0007469">
    <property type="term" value="P:antennal development"/>
    <property type="evidence" value="ECO:0007669"/>
    <property type="project" value="UniProtKB-ARBA"/>
</dbReference>
<feature type="region of interest" description="Disordered" evidence="12">
    <location>
        <begin position="958"/>
        <end position="979"/>
    </location>
</feature>
<dbReference type="FunFam" id="1.10.10.10:FF:000293">
    <property type="entry name" value="Tigger transposable element-derived protein 5"/>
    <property type="match status" value="1"/>
</dbReference>
<keyword evidence="4" id="KW-0805">Transcription regulation</keyword>
<proteinExistence type="predicted"/>
<sequence length="979" mass="100776">MMMMATATKGKRPLRHLTATDKIDAIQRIHDGESKASVARDIGVPESTLRGWCKNEEKLRYMSRQSVENAEKLSNEATAAALTAAAAAELFSGPPEKRLKLESAMFGGNGKLKYDDSFYKVAAAARGSLNGLDLSGGGGGGGTDKSGALGVSGGDIIMNGLAGASAADFSQFAKTAAEISALSKSKAYGADLSKHHHHGGDPTKPDHHLSMAAISPLTSLSHLSGMSGLGQSPLALSFNDIATNLNLIAQLNNNHNLATMSSLAGGLNSAAAAAAAAQSLRNVRPKGSGSSAANNNGSGGGGGGGGSGGAGTGRGNTLQDNGSNGGAAGGNSAGTGGGGGTEKSSSASSTGPSLTVRNLAKLQQQKSSSGELLGNGRDPNAAPVDDALWYWLKSQQAMLGLNNLYTSLPRATSHSPPTPPPPMGLTATGAGSPSHGQTTLPPSAHTPHTPPPPLVGPPLVSTPQPTPPSSAPSLTPEDTKNSSWFWQWYKTFGASLMPGGAAGTGGGGGGGGGGASTTTADSKQHLREQQQQQAAQQAAIAAALHHHNNNNSLSQQNQNSASGQKGGGATAASLTAAYENILYSQLTKGTTTSAVDTLNNNHHHHLNHHLSAHLKNEPMDLNMSGGGGGGGTNDGDAKPEDLSNHHSGSGKDRGAIGNGDERRSRYLHNPPSRPSSASSVASSSMSAHGSRNGAEQRMLERAEGSEERADDEDTTALDGEERELNGTVAAAIVEATSTEDVEGVEADRKEENDDEEEDLERVECGATDGAQQQRVNEDDEQAFPGEEEEDRDEMPDDDRKSPRGLKRRRCSTAELVEAKEALDNILFSGNSNDRCSTGSSVAATTPPPALLSMVVRRGHSTSPSPADHNGGGGDATGDDAKSETSDDSNHHRQTATLMVASVAVADIRNSAEAVEHGEKFLKWLEACSDPNVTAMQVMQFKYLLNSIKLSAERQLQSATAASAVAGSGPEERTRIRKRK</sequence>
<feature type="compositionally biased region" description="Gly residues" evidence="12">
    <location>
        <begin position="500"/>
        <end position="515"/>
    </location>
</feature>
<evidence type="ECO:0000256" key="10">
    <source>
        <dbReference type="ARBA" id="ARBA00074977"/>
    </source>
</evidence>
<dbReference type="InterPro" id="IPR051839">
    <property type="entry name" value="RD_transcriptional_regulator"/>
</dbReference>
<feature type="compositionally biased region" description="Low complexity" evidence="12">
    <location>
        <begin position="958"/>
        <end position="968"/>
    </location>
</feature>
<feature type="region of interest" description="Disordered" evidence="12">
    <location>
        <begin position="282"/>
        <end position="353"/>
    </location>
</feature>
<organism evidence="14 15">
    <name type="scientific">Anopheles dirus</name>
    <dbReference type="NCBI Taxonomy" id="7168"/>
    <lineage>
        <taxon>Eukaryota</taxon>
        <taxon>Metazoa</taxon>
        <taxon>Ecdysozoa</taxon>
        <taxon>Arthropoda</taxon>
        <taxon>Hexapoda</taxon>
        <taxon>Insecta</taxon>
        <taxon>Pterygota</taxon>
        <taxon>Neoptera</taxon>
        <taxon>Endopterygota</taxon>
        <taxon>Diptera</taxon>
        <taxon>Nematocera</taxon>
        <taxon>Culicoidea</taxon>
        <taxon>Culicidae</taxon>
        <taxon>Anophelinae</taxon>
        <taxon>Anopheles</taxon>
    </lineage>
</organism>
<evidence type="ECO:0000256" key="6">
    <source>
        <dbReference type="ARBA" id="ARBA00023163"/>
    </source>
</evidence>
<feature type="compositionally biased region" description="Acidic residues" evidence="12">
    <location>
        <begin position="708"/>
        <end position="721"/>
    </location>
</feature>
<feature type="region of interest" description="Disordered" evidence="12">
    <location>
        <begin position="858"/>
        <end position="891"/>
    </location>
</feature>
<feature type="compositionally biased region" description="Low complexity" evidence="12">
    <location>
        <begin position="674"/>
        <end position="690"/>
    </location>
</feature>
<feature type="compositionally biased region" description="Acidic residues" evidence="12">
    <location>
        <begin position="777"/>
        <end position="796"/>
    </location>
</feature>
<feature type="DNA-binding region" description="H-T-H motif" evidence="11">
    <location>
        <begin position="35"/>
        <end position="55"/>
    </location>
</feature>
<feature type="region of interest" description="Disordered" evidence="12">
    <location>
        <begin position="500"/>
        <end position="532"/>
    </location>
</feature>
<feature type="compositionally biased region" description="Basic and acidic residues" evidence="12">
    <location>
        <begin position="697"/>
        <end position="707"/>
    </location>
</feature>
<dbReference type="InterPro" id="IPR007889">
    <property type="entry name" value="HTH_Psq"/>
</dbReference>
<keyword evidence="6" id="KW-0804">Transcription</keyword>
<dbReference type="InterPro" id="IPR009057">
    <property type="entry name" value="Homeodomain-like_sf"/>
</dbReference>
<dbReference type="GO" id="GO:0021556">
    <property type="term" value="P:central nervous system formation"/>
    <property type="evidence" value="ECO:0007669"/>
    <property type="project" value="UniProtKB-ARBA"/>
</dbReference>
<reference evidence="15" key="1">
    <citation type="submission" date="2013-03" db="EMBL/GenBank/DDBJ databases">
        <title>The Genome Sequence of Anopheles dirus WRAIR2.</title>
        <authorList>
            <consortium name="The Broad Institute Genomics Platform"/>
            <person name="Neafsey D.E."/>
            <person name="Walton C."/>
            <person name="Walker B."/>
            <person name="Young S.K."/>
            <person name="Zeng Q."/>
            <person name="Gargeya S."/>
            <person name="Fitzgerald M."/>
            <person name="Haas B."/>
            <person name="Abouelleil A."/>
            <person name="Allen A.W."/>
            <person name="Alvarado L."/>
            <person name="Arachchi H.M."/>
            <person name="Berlin A.M."/>
            <person name="Chapman S.B."/>
            <person name="Gainer-Dewar J."/>
            <person name="Goldberg J."/>
            <person name="Griggs A."/>
            <person name="Gujja S."/>
            <person name="Hansen M."/>
            <person name="Howarth C."/>
            <person name="Imamovic A."/>
            <person name="Ireland A."/>
            <person name="Larimer J."/>
            <person name="McCowan C."/>
            <person name="Murphy C."/>
            <person name="Pearson M."/>
            <person name="Poon T.W."/>
            <person name="Priest M."/>
            <person name="Roberts A."/>
            <person name="Saif S."/>
            <person name="Shea T."/>
            <person name="Sisk P."/>
            <person name="Sykes S."/>
            <person name="Wortman J."/>
            <person name="Nusbaum C."/>
            <person name="Birren B."/>
        </authorList>
    </citation>
    <scope>NUCLEOTIDE SEQUENCE [LARGE SCALE GENOMIC DNA]</scope>
    <source>
        <strain evidence="15">WRAIR2</strain>
    </source>
</reference>
<dbReference type="PROSITE" id="PS50960">
    <property type="entry name" value="HTH_PSQ"/>
    <property type="match status" value="1"/>
</dbReference>
<evidence type="ECO:0000256" key="3">
    <source>
        <dbReference type="ARBA" id="ARBA00022553"/>
    </source>
</evidence>
<evidence type="ECO:0000313" key="15">
    <source>
        <dbReference type="Proteomes" id="UP000075884"/>
    </source>
</evidence>
<comment type="function">
    <text evidence="8">Probable transcription factor with a role in the retinal determination (RD) network. Contributes to differentiation of antenna-specific characteristics.</text>
</comment>
<dbReference type="Proteomes" id="UP000075884">
    <property type="component" value="Unassembled WGS sequence"/>
</dbReference>
<accession>A0A182NR84</accession>